<evidence type="ECO:0000313" key="9">
    <source>
        <dbReference type="Proteomes" id="UP000280685"/>
    </source>
</evidence>
<evidence type="ECO:0000256" key="1">
    <source>
        <dbReference type="ARBA" id="ARBA00010609"/>
    </source>
</evidence>
<feature type="compositionally biased region" description="Basic and acidic residues" evidence="3">
    <location>
        <begin position="584"/>
        <end position="595"/>
    </location>
</feature>
<accession>A0ABY6SIR9</accession>
<dbReference type="Pfam" id="PF07732">
    <property type="entry name" value="Cu-oxidase_3"/>
    <property type="match status" value="1"/>
</dbReference>
<dbReference type="InterPro" id="IPR001117">
    <property type="entry name" value="Cu-oxidase_2nd"/>
</dbReference>
<dbReference type="InterPro" id="IPR045087">
    <property type="entry name" value="Cu-oxidase_fam"/>
</dbReference>
<evidence type="ECO:0000259" key="6">
    <source>
        <dbReference type="Pfam" id="PF07731"/>
    </source>
</evidence>
<feature type="region of interest" description="Disordered" evidence="3">
    <location>
        <begin position="570"/>
        <end position="595"/>
    </location>
</feature>
<proteinExistence type="inferred from homology"/>
<dbReference type="InterPro" id="IPR011707">
    <property type="entry name" value="Cu-oxidase-like_N"/>
</dbReference>
<organism evidence="8 9">
    <name type="scientific">Podospora comata</name>
    <dbReference type="NCBI Taxonomy" id="48703"/>
    <lineage>
        <taxon>Eukaryota</taxon>
        <taxon>Fungi</taxon>
        <taxon>Dikarya</taxon>
        <taxon>Ascomycota</taxon>
        <taxon>Pezizomycotina</taxon>
        <taxon>Sordariomycetes</taxon>
        <taxon>Sordariomycetidae</taxon>
        <taxon>Sordariales</taxon>
        <taxon>Podosporaceae</taxon>
        <taxon>Podospora</taxon>
    </lineage>
</organism>
<keyword evidence="9" id="KW-1185">Reference proteome</keyword>
<evidence type="ECO:0000313" key="8">
    <source>
        <dbReference type="EMBL" id="VBB84873.1"/>
    </source>
</evidence>
<feature type="domain" description="Plastocyanin-like" evidence="5">
    <location>
        <begin position="225"/>
        <end position="324"/>
    </location>
</feature>
<dbReference type="SUPFAM" id="SSF49503">
    <property type="entry name" value="Cupredoxins"/>
    <property type="match status" value="3"/>
</dbReference>
<dbReference type="Gene3D" id="2.60.40.420">
    <property type="entry name" value="Cupredoxins - blue copper proteins"/>
    <property type="match status" value="3"/>
</dbReference>
<dbReference type="PANTHER" id="PTHR48267">
    <property type="entry name" value="CUPREDOXIN SUPERFAMILY PROTEIN"/>
    <property type="match status" value="1"/>
</dbReference>
<evidence type="ECO:0000256" key="3">
    <source>
        <dbReference type="SAM" id="MobiDB-lite"/>
    </source>
</evidence>
<keyword evidence="4" id="KW-0732">Signal</keyword>
<feature type="signal peptide" evidence="4">
    <location>
        <begin position="1"/>
        <end position="20"/>
    </location>
</feature>
<dbReference type="CDD" id="cd13889">
    <property type="entry name" value="CuRO_3_BOD"/>
    <property type="match status" value="1"/>
</dbReference>
<dbReference type="InterPro" id="IPR011706">
    <property type="entry name" value="Cu-oxidase_C"/>
</dbReference>
<dbReference type="PANTHER" id="PTHR48267:SF1">
    <property type="entry name" value="BILIRUBIN OXIDASE"/>
    <property type="match status" value="1"/>
</dbReference>
<evidence type="ECO:0000256" key="4">
    <source>
        <dbReference type="SAM" id="SignalP"/>
    </source>
</evidence>
<dbReference type="Pfam" id="PF00394">
    <property type="entry name" value="Cu-oxidase"/>
    <property type="match status" value="1"/>
</dbReference>
<dbReference type="Proteomes" id="UP000280685">
    <property type="component" value="Chromosome 6"/>
</dbReference>
<feature type="domain" description="Plastocyanin-like" evidence="7">
    <location>
        <begin position="82"/>
        <end position="193"/>
    </location>
</feature>
<dbReference type="Pfam" id="PF07731">
    <property type="entry name" value="Cu-oxidase_2"/>
    <property type="match status" value="1"/>
</dbReference>
<evidence type="ECO:0000259" key="5">
    <source>
        <dbReference type="Pfam" id="PF00394"/>
    </source>
</evidence>
<sequence length="595" mass="67394">MLSILTSALLAVSASPVVLSRATPEQNHKLVARKDWESPTYSWLYQFPLPIPPVKTPKLTVTNPVTGNPIHYYEVYINRFTQQVYPNKGPATLVGYDGISPGPTFIVERGHETVVRFVNNASIENSVHLHGSYSRAPWDGWAEDVTMPGEFKDYYYPNQQAARFLWYHDHAFMHTAENAYFGQAGAYIIHDPAEDALNLPTGYGVHDIPLVLSSKQYNNNGSLFTTNGETDSLFGDVIHVNGQPWPYFNVEPRKYRLRFLDAAVSRTFKLYFQRQTGSSAKIPFQVIATDAGLMTSPATTNDLYISMGERYEVVFDFSPFAGQNITLRNTDDVGQDDDYLHTNKVMRFIVGNTPVTDTSSVPSTLATVDWPTPDGTGVDRHFKFDRSNGEWQINGVVFADVNNRVLANVPRGKVEIWELENGGGGWSHPIHIHLVDFKVLWRSNDDGRPVYNYEAQGLKDVVWLAPNEIVRVEAHYAPWDGVYMFHCHNLIHEDHDMMAAFNVTALTDLGYNETAFRDPMEARWRAETVTAAKFTTAAITEKIQFMAELQPYNNVEEVLEVLDEYWATHSKRDAQDPAPKTRRMRIEGGKVKEVR</sequence>
<dbReference type="EMBL" id="LR026969">
    <property type="protein sequence ID" value="VBB84873.1"/>
    <property type="molecule type" value="Genomic_DNA"/>
</dbReference>
<feature type="chain" id="PRO_5045229166" evidence="4">
    <location>
        <begin position="21"/>
        <end position="595"/>
    </location>
</feature>
<evidence type="ECO:0000256" key="2">
    <source>
        <dbReference type="ARBA" id="ARBA00023008"/>
    </source>
</evidence>
<gene>
    <name evidence="8" type="ORF">PODCO_611170</name>
</gene>
<protein>
    <submittedName>
        <fullName evidence="8">Bilirubin oxidase</fullName>
    </submittedName>
</protein>
<dbReference type="InterPro" id="IPR008972">
    <property type="entry name" value="Cupredoxin"/>
</dbReference>
<comment type="similarity">
    <text evidence="1">Belongs to the multicopper oxidase family.</text>
</comment>
<keyword evidence="2" id="KW-0186">Copper</keyword>
<feature type="domain" description="Plastocyanin-like" evidence="6">
    <location>
        <begin position="384"/>
        <end position="504"/>
    </location>
</feature>
<reference evidence="8" key="1">
    <citation type="submission" date="2018-02" db="EMBL/GenBank/DDBJ databases">
        <authorList>
            <person name="Silar P."/>
        </authorList>
    </citation>
    <scope>NUCLEOTIDE SEQUENCE [LARGE SCALE GENOMIC DNA]</scope>
    <source>
        <strain evidence="8">T</strain>
    </source>
</reference>
<name>A0ABY6SIR9_PODCO</name>
<evidence type="ECO:0000259" key="7">
    <source>
        <dbReference type="Pfam" id="PF07732"/>
    </source>
</evidence>